<evidence type="ECO:0000256" key="3">
    <source>
        <dbReference type="ARBA" id="ARBA00022833"/>
    </source>
</evidence>
<dbReference type="Proteomes" id="UP000078561">
    <property type="component" value="Unassembled WGS sequence"/>
</dbReference>
<keyword evidence="1" id="KW-0479">Metal-binding</keyword>
<sequence>MVQCDDCTHWLHMDCLEINDNALGEFFRCPPCHMTLGERPHTTTSRISWEPTAYRSANQLEDRYRRRSARRRAYRRRPYDRPVQQTDDEDDSVFFHHPSPQTTTQDHPQRHHRRSTSGKSFSPSDDYSAGCETVEYRQRTYNIPKLTIDPSIYTTMTNSTGNVLYFTSNPNPTTDTEAWDSSSTDTDNDSDSDSDSSTLYPMSTTNTDNSSSTQPPARSPPSITPPLSAGHYGSDTDTPSDSDSVDGRVIQDVHMVNNTRNRLDQNVINQSAWLAYMESLHEQQTAETPRLATFASDVFMGRDPCFHHIPSTISFHVNIETPPPCKLCVNQLRGLSFAAGPFWSTP</sequence>
<evidence type="ECO:0000313" key="6">
    <source>
        <dbReference type="EMBL" id="SAL95687.1"/>
    </source>
</evidence>
<keyword evidence="3" id="KW-0862">Zinc</keyword>
<proteinExistence type="predicted"/>
<dbReference type="Pfam" id="PF00628">
    <property type="entry name" value="PHD"/>
    <property type="match status" value="1"/>
</dbReference>
<dbReference type="GO" id="GO:0008270">
    <property type="term" value="F:zinc ion binding"/>
    <property type="evidence" value="ECO:0007669"/>
    <property type="project" value="UniProtKB-KW"/>
</dbReference>
<feature type="domain" description="PHD-type" evidence="5">
    <location>
        <begin position="1"/>
        <end position="32"/>
    </location>
</feature>
<dbReference type="InterPro" id="IPR013083">
    <property type="entry name" value="Znf_RING/FYVE/PHD"/>
</dbReference>
<name>A0A168KYG4_ABSGL</name>
<dbReference type="SUPFAM" id="SSF57903">
    <property type="entry name" value="FYVE/PHD zinc finger"/>
    <property type="match status" value="1"/>
</dbReference>
<evidence type="ECO:0000313" key="7">
    <source>
        <dbReference type="Proteomes" id="UP000078561"/>
    </source>
</evidence>
<evidence type="ECO:0000256" key="1">
    <source>
        <dbReference type="ARBA" id="ARBA00022723"/>
    </source>
</evidence>
<dbReference type="EMBL" id="LT550481">
    <property type="protein sequence ID" value="SAL95687.1"/>
    <property type="molecule type" value="Genomic_DNA"/>
</dbReference>
<dbReference type="OrthoDB" id="79252at2759"/>
<evidence type="ECO:0000256" key="2">
    <source>
        <dbReference type="ARBA" id="ARBA00022771"/>
    </source>
</evidence>
<dbReference type="CDD" id="cd15517">
    <property type="entry name" value="PHD_TCF19_like"/>
    <property type="match status" value="1"/>
</dbReference>
<dbReference type="InterPro" id="IPR019787">
    <property type="entry name" value="Znf_PHD-finger"/>
</dbReference>
<keyword evidence="7" id="KW-1185">Reference proteome</keyword>
<dbReference type="InParanoid" id="A0A168KYG4"/>
<accession>A0A168KYG4</accession>
<feature type="region of interest" description="Disordered" evidence="4">
    <location>
        <begin position="60"/>
        <end position="129"/>
    </location>
</feature>
<feature type="compositionally biased region" description="Basic residues" evidence="4">
    <location>
        <begin position="65"/>
        <end position="78"/>
    </location>
</feature>
<dbReference type="STRING" id="4829.A0A168KYG4"/>
<feature type="compositionally biased region" description="Low complexity" evidence="4">
    <location>
        <begin position="195"/>
        <end position="216"/>
    </location>
</feature>
<dbReference type="InterPro" id="IPR011011">
    <property type="entry name" value="Znf_FYVE_PHD"/>
</dbReference>
<feature type="region of interest" description="Disordered" evidence="4">
    <location>
        <begin position="174"/>
        <end position="246"/>
    </location>
</feature>
<reference evidence="6" key="1">
    <citation type="submission" date="2016-04" db="EMBL/GenBank/DDBJ databases">
        <authorList>
            <person name="Evans L.H."/>
            <person name="Alamgir A."/>
            <person name="Owens N."/>
            <person name="Weber N.D."/>
            <person name="Virtaneva K."/>
            <person name="Barbian K."/>
            <person name="Babar A."/>
            <person name="Rosenke K."/>
        </authorList>
    </citation>
    <scope>NUCLEOTIDE SEQUENCE [LARGE SCALE GENOMIC DNA]</scope>
    <source>
        <strain evidence="6">CBS 101.48</strain>
    </source>
</reference>
<evidence type="ECO:0000259" key="5">
    <source>
        <dbReference type="Pfam" id="PF00628"/>
    </source>
</evidence>
<dbReference type="AlphaFoldDB" id="A0A168KYG4"/>
<organism evidence="6">
    <name type="scientific">Absidia glauca</name>
    <name type="common">Pin mould</name>
    <dbReference type="NCBI Taxonomy" id="4829"/>
    <lineage>
        <taxon>Eukaryota</taxon>
        <taxon>Fungi</taxon>
        <taxon>Fungi incertae sedis</taxon>
        <taxon>Mucoromycota</taxon>
        <taxon>Mucoromycotina</taxon>
        <taxon>Mucoromycetes</taxon>
        <taxon>Mucorales</taxon>
        <taxon>Cunninghamellaceae</taxon>
        <taxon>Absidia</taxon>
    </lineage>
</organism>
<keyword evidence="2" id="KW-0863">Zinc-finger</keyword>
<dbReference type="Gene3D" id="3.30.40.10">
    <property type="entry name" value="Zinc/RING finger domain, C3HC4 (zinc finger)"/>
    <property type="match status" value="1"/>
</dbReference>
<protein>
    <recommendedName>
        <fullName evidence="5">PHD-type domain-containing protein</fullName>
    </recommendedName>
</protein>
<gene>
    <name evidence="6" type="primary">ABSGL_01028.1 scaffold 1223</name>
</gene>
<evidence type="ECO:0000256" key="4">
    <source>
        <dbReference type="SAM" id="MobiDB-lite"/>
    </source>
</evidence>